<dbReference type="Pfam" id="PF00512">
    <property type="entry name" value="HisKA"/>
    <property type="match status" value="1"/>
</dbReference>
<evidence type="ECO:0000256" key="8">
    <source>
        <dbReference type="SAM" id="Coils"/>
    </source>
</evidence>
<keyword evidence="9" id="KW-0472">Membrane</keyword>
<evidence type="ECO:0000256" key="10">
    <source>
        <dbReference type="SAM" id="SignalP"/>
    </source>
</evidence>
<dbReference type="Gene3D" id="1.10.287.130">
    <property type="match status" value="1"/>
</dbReference>
<evidence type="ECO:0000259" key="11">
    <source>
        <dbReference type="PROSITE" id="PS50109"/>
    </source>
</evidence>
<dbReference type="Gene3D" id="3.40.50.2300">
    <property type="match status" value="1"/>
</dbReference>
<evidence type="ECO:0000256" key="9">
    <source>
        <dbReference type="SAM" id="Phobius"/>
    </source>
</evidence>
<dbReference type="InterPro" id="IPR003661">
    <property type="entry name" value="HisK_dim/P_dom"/>
</dbReference>
<dbReference type="PRINTS" id="PR00344">
    <property type="entry name" value="BCTRLSENSOR"/>
</dbReference>
<keyword evidence="10" id="KW-0732">Signal</keyword>
<evidence type="ECO:0000256" key="5">
    <source>
        <dbReference type="ARBA" id="ARBA00022777"/>
    </source>
</evidence>
<name>A0A6N6RKN6_9FLAO</name>
<dbReference type="Gene3D" id="3.30.565.10">
    <property type="entry name" value="Histidine kinase-like ATPase, C-terminal domain"/>
    <property type="match status" value="1"/>
</dbReference>
<dbReference type="AlphaFoldDB" id="A0A6N6RKN6"/>
<dbReference type="SMART" id="SM00387">
    <property type="entry name" value="HATPase_c"/>
    <property type="match status" value="1"/>
</dbReference>
<feature type="repeat" description="TPR" evidence="7">
    <location>
        <begin position="128"/>
        <end position="161"/>
    </location>
</feature>
<dbReference type="InterPro" id="IPR005467">
    <property type="entry name" value="His_kinase_dom"/>
</dbReference>
<dbReference type="SUPFAM" id="SSF55874">
    <property type="entry name" value="ATPase domain of HSP90 chaperone/DNA topoisomerase II/histidine kinase"/>
    <property type="match status" value="1"/>
</dbReference>
<dbReference type="PROSITE" id="PS50005">
    <property type="entry name" value="TPR"/>
    <property type="match status" value="2"/>
</dbReference>
<keyword evidence="9" id="KW-0812">Transmembrane</keyword>
<dbReference type="SMART" id="SM00448">
    <property type="entry name" value="REC"/>
    <property type="match status" value="1"/>
</dbReference>
<dbReference type="InterPro" id="IPR019734">
    <property type="entry name" value="TPR_rpt"/>
</dbReference>
<dbReference type="OrthoDB" id="1522078at2"/>
<feature type="chain" id="PRO_5026792911" description="histidine kinase" evidence="10">
    <location>
        <begin position="23"/>
        <end position="849"/>
    </location>
</feature>
<dbReference type="InterPro" id="IPR036890">
    <property type="entry name" value="HATPase_C_sf"/>
</dbReference>
<evidence type="ECO:0000256" key="6">
    <source>
        <dbReference type="PROSITE-ProRule" id="PRU00169"/>
    </source>
</evidence>
<dbReference type="InterPro" id="IPR003594">
    <property type="entry name" value="HATPase_dom"/>
</dbReference>
<dbReference type="Pfam" id="PF00072">
    <property type="entry name" value="Response_reg"/>
    <property type="match status" value="1"/>
</dbReference>
<dbReference type="SUPFAM" id="SSF48452">
    <property type="entry name" value="TPR-like"/>
    <property type="match status" value="2"/>
</dbReference>
<feature type="transmembrane region" description="Helical" evidence="9">
    <location>
        <begin position="419"/>
        <end position="439"/>
    </location>
</feature>
<feature type="repeat" description="TPR" evidence="7">
    <location>
        <begin position="169"/>
        <end position="202"/>
    </location>
</feature>
<dbReference type="PROSITE" id="PS50110">
    <property type="entry name" value="RESPONSE_REGULATORY"/>
    <property type="match status" value="1"/>
</dbReference>
<feature type="domain" description="Response regulatory" evidence="12">
    <location>
        <begin position="729"/>
        <end position="845"/>
    </location>
</feature>
<feature type="modified residue" description="4-aspartylphosphate" evidence="6">
    <location>
        <position position="778"/>
    </location>
</feature>
<dbReference type="Pfam" id="PF13424">
    <property type="entry name" value="TPR_12"/>
    <property type="match status" value="1"/>
</dbReference>
<evidence type="ECO:0000313" key="14">
    <source>
        <dbReference type="Proteomes" id="UP000468650"/>
    </source>
</evidence>
<accession>A0A6N6RKN6</accession>
<dbReference type="FunFam" id="3.30.565.10:FF:000010">
    <property type="entry name" value="Sensor histidine kinase RcsC"/>
    <property type="match status" value="1"/>
</dbReference>
<dbReference type="PANTHER" id="PTHR43047">
    <property type="entry name" value="TWO-COMPONENT HISTIDINE PROTEIN KINASE"/>
    <property type="match status" value="1"/>
</dbReference>
<dbReference type="InterPro" id="IPR011006">
    <property type="entry name" value="CheY-like_superfamily"/>
</dbReference>
<evidence type="ECO:0000256" key="3">
    <source>
        <dbReference type="ARBA" id="ARBA00022553"/>
    </source>
</evidence>
<comment type="catalytic activity">
    <reaction evidence="1">
        <text>ATP + protein L-histidine = ADP + protein N-phospho-L-histidine.</text>
        <dbReference type="EC" id="2.7.13.3"/>
    </reaction>
</comment>
<dbReference type="SUPFAM" id="SSF52172">
    <property type="entry name" value="CheY-like"/>
    <property type="match status" value="1"/>
</dbReference>
<feature type="coiled-coil region" evidence="8">
    <location>
        <begin position="375"/>
        <end position="402"/>
    </location>
</feature>
<dbReference type="InterPro" id="IPR004358">
    <property type="entry name" value="Sig_transdc_His_kin-like_C"/>
</dbReference>
<keyword evidence="5" id="KW-0418">Kinase</keyword>
<keyword evidence="4" id="KW-0808">Transferase</keyword>
<dbReference type="CDD" id="cd00082">
    <property type="entry name" value="HisKA"/>
    <property type="match status" value="1"/>
</dbReference>
<gene>
    <name evidence="13" type="ORF">F8C67_10895</name>
</gene>
<evidence type="ECO:0000259" key="12">
    <source>
        <dbReference type="PROSITE" id="PS50110"/>
    </source>
</evidence>
<dbReference type="InterPro" id="IPR036097">
    <property type="entry name" value="HisK_dim/P_sf"/>
</dbReference>
<organism evidence="13 14">
    <name type="scientific">Phaeocystidibacter luteus</name>
    <dbReference type="NCBI Taxonomy" id="911197"/>
    <lineage>
        <taxon>Bacteria</taxon>
        <taxon>Pseudomonadati</taxon>
        <taxon>Bacteroidota</taxon>
        <taxon>Flavobacteriia</taxon>
        <taxon>Flavobacteriales</taxon>
        <taxon>Phaeocystidibacteraceae</taxon>
        <taxon>Phaeocystidibacter</taxon>
    </lineage>
</organism>
<protein>
    <recommendedName>
        <fullName evidence="2">histidine kinase</fullName>
        <ecNumber evidence="2">2.7.13.3</ecNumber>
    </recommendedName>
</protein>
<dbReference type="SMART" id="SM00028">
    <property type="entry name" value="TPR"/>
    <property type="match status" value="5"/>
</dbReference>
<dbReference type="Pfam" id="PF02518">
    <property type="entry name" value="HATPase_c"/>
    <property type="match status" value="1"/>
</dbReference>
<dbReference type="GO" id="GO:0000155">
    <property type="term" value="F:phosphorelay sensor kinase activity"/>
    <property type="evidence" value="ECO:0007669"/>
    <property type="project" value="InterPro"/>
</dbReference>
<feature type="signal peptide" evidence="10">
    <location>
        <begin position="1"/>
        <end position="22"/>
    </location>
</feature>
<keyword evidence="14" id="KW-1185">Reference proteome</keyword>
<dbReference type="CDD" id="cd16922">
    <property type="entry name" value="HATPase_EvgS-ArcB-TorS-like"/>
    <property type="match status" value="1"/>
</dbReference>
<dbReference type="InterPro" id="IPR011990">
    <property type="entry name" value="TPR-like_helical_dom_sf"/>
</dbReference>
<dbReference type="Proteomes" id="UP000468650">
    <property type="component" value="Unassembled WGS sequence"/>
</dbReference>
<keyword evidence="8" id="KW-0175">Coiled coil</keyword>
<dbReference type="RefSeq" id="WP_151667884.1">
    <property type="nucleotide sequence ID" value="NZ_WBVO01000009.1"/>
</dbReference>
<dbReference type="EMBL" id="WBVO01000009">
    <property type="protein sequence ID" value="KAB2808070.1"/>
    <property type="molecule type" value="Genomic_DNA"/>
</dbReference>
<keyword evidence="7" id="KW-0802">TPR repeat</keyword>
<sequence length="849" mass="96761">MHWTKSRLLHLFVLFISVSSLAVGQVRVNTSLDSLRKAIEAKQIDSNTFEYFEKNIYSFANYDPGATIDVAELLLKHADSIGYVKGQADIHNHLGNIYRGAGFSDRAIEHYLIAMDAFRREGLTGSLAYELISIGNIFYDLGSYEDAESYYRAVLDLNDPEYDIRVAKSVSWNNIGLIYEELKDKRKAEEAYRSALQLRMELKRPQVRNQLVVHSYQHFGLMHESFEEYEKSLEYLVKARQLLDKTDIDSSTWHERKWDLLNAFSRVNYKREEFSLALAYADSANAVASRLQWKNHQSLALINKSKAARAMSNFAIAESSIREAFEITTENNILPTRRDALEEWIALDIQRGNYKRAVEHQELLVETIDKLTDATSSLEITSKTYQQELRNLRENARRNEQYRFMQESTLQSQKRTNTLLYILVGTLFIFGLTLSFLFFQLYKRNKRSQADTDIITKQNIEIEKANAKLQNTNNLLEESLQQKSTFMSKMSHEIRTPMNAIAGLTEVLLEQKLTSDQEQLVRNINHSSLRLTSLVDDILDYSRLEAGRVKLQERNFNISELVTEISELNTQRAKTNNSIIHLRIDSTIPELVFGDADRLGQILNNLVSNAVKFTENGHVHLRVFEDEKNEKRCRIGFEVEDNGIGIPAEQINHIFEEFQQGSTDIHARFGGTGLGLAICKQLVELMNGAIKVTSEEGKGSTFSFSIPFEIGHTQEVREQRDRANLNGRKLLLVEDDKMNQFVAERLLKPTGVVVTIVDNGQEAVDICAKEEFDIILMDIQMPIMGGMEAATRIRSESMNTSTPILALTADVQTETKEKAIASGMNEVVTKPFQSHELINAISELISATS</sequence>
<feature type="coiled-coil region" evidence="8">
    <location>
        <begin position="455"/>
        <end position="482"/>
    </location>
</feature>
<dbReference type="CDD" id="cd17546">
    <property type="entry name" value="REC_hyHK_CKI1_RcsC-like"/>
    <property type="match status" value="1"/>
</dbReference>
<reference evidence="13 14" key="1">
    <citation type="submission" date="2019-09" db="EMBL/GenBank/DDBJ databases">
        <title>Genomes of family Cryomorphaceae.</title>
        <authorList>
            <person name="Bowman J.P."/>
        </authorList>
    </citation>
    <scope>NUCLEOTIDE SEQUENCE [LARGE SCALE GENOMIC DNA]</scope>
    <source>
        <strain evidence="13 14">LMG 25704</strain>
    </source>
</reference>
<comment type="caution">
    <text evidence="13">The sequence shown here is derived from an EMBL/GenBank/DDBJ whole genome shotgun (WGS) entry which is preliminary data.</text>
</comment>
<proteinExistence type="predicted"/>
<dbReference type="EC" id="2.7.13.3" evidence="2"/>
<keyword evidence="9" id="KW-1133">Transmembrane helix</keyword>
<keyword evidence="3 6" id="KW-0597">Phosphoprotein</keyword>
<evidence type="ECO:0000256" key="1">
    <source>
        <dbReference type="ARBA" id="ARBA00000085"/>
    </source>
</evidence>
<evidence type="ECO:0000256" key="2">
    <source>
        <dbReference type="ARBA" id="ARBA00012438"/>
    </source>
</evidence>
<evidence type="ECO:0000256" key="4">
    <source>
        <dbReference type="ARBA" id="ARBA00022679"/>
    </source>
</evidence>
<dbReference type="Gene3D" id="1.25.40.10">
    <property type="entry name" value="Tetratricopeptide repeat domain"/>
    <property type="match status" value="2"/>
</dbReference>
<evidence type="ECO:0000313" key="13">
    <source>
        <dbReference type="EMBL" id="KAB2808070.1"/>
    </source>
</evidence>
<dbReference type="SUPFAM" id="SSF47384">
    <property type="entry name" value="Homodimeric domain of signal transducing histidine kinase"/>
    <property type="match status" value="1"/>
</dbReference>
<evidence type="ECO:0000256" key="7">
    <source>
        <dbReference type="PROSITE-ProRule" id="PRU00339"/>
    </source>
</evidence>
<dbReference type="PROSITE" id="PS50109">
    <property type="entry name" value="HIS_KIN"/>
    <property type="match status" value="1"/>
</dbReference>
<feature type="domain" description="Histidine kinase" evidence="11">
    <location>
        <begin position="489"/>
        <end position="710"/>
    </location>
</feature>
<dbReference type="InterPro" id="IPR001789">
    <property type="entry name" value="Sig_transdc_resp-reg_receiver"/>
</dbReference>
<dbReference type="SMART" id="SM00388">
    <property type="entry name" value="HisKA"/>
    <property type="match status" value="1"/>
</dbReference>